<keyword evidence="2" id="KW-1185">Reference proteome</keyword>
<reference evidence="1 2" key="1">
    <citation type="journal article" date="2021" name="BMC Genomics">
        <title>Datura genome reveals duplications of psychoactive alkaloid biosynthetic genes and high mutation rate following tissue culture.</title>
        <authorList>
            <person name="Rajewski A."/>
            <person name="Carter-House D."/>
            <person name="Stajich J."/>
            <person name="Litt A."/>
        </authorList>
    </citation>
    <scope>NUCLEOTIDE SEQUENCE [LARGE SCALE GENOMIC DNA]</scope>
    <source>
        <strain evidence="1">AR-01</strain>
    </source>
</reference>
<evidence type="ECO:0000313" key="2">
    <source>
        <dbReference type="Proteomes" id="UP000823775"/>
    </source>
</evidence>
<protein>
    <submittedName>
        <fullName evidence="1">Uncharacterized protein</fullName>
    </submittedName>
</protein>
<dbReference type="Proteomes" id="UP000823775">
    <property type="component" value="Unassembled WGS sequence"/>
</dbReference>
<proteinExistence type="predicted"/>
<name>A0ABS8SZ45_DATST</name>
<feature type="non-terminal residue" evidence="1">
    <location>
        <position position="1"/>
    </location>
</feature>
<evidence type="ECO:0000313" key="1">
    <source>
        <dbReference type="EMBL" id="MCD7464339.1"/>
    </source>
</evidence>
<dbReference type="EMBL" id="JACEIK010000955">
    <property type="protein sequence ID" value="MCD7464339.1"/>
    <property type="molecule type" value="Genomic_DNA"/>
</dbReference>
<feature type="non-terminal residue" evidence="1">
    <location>
        <position position="119"/>
    </location>
</feature>
<accession>A0ABS8SZ45</accession>
<gene>
    <name evidence="1" type="ORF">HAX54_052533</name>
</gene>
<organism evidence="1 2">
    <name type="scientific">Datura stramonium</name>
    <name type="common">Jimsonweed</name>
    <name type="synonym">Common thornapple</name>
    <dbReference type="NCBI Taxonomy" id="4076"/>
    <lineage>
        <taxon>Eukaryota</taxon>
        <taxon>Viridiplantae</taxon>
        <taxon>Streptophyta</taxon>
        <taxon>Embryophyta</taxon>
        <taxon>Tracheophyta</taxon>
        <taxon>Spermatophyta</taxon>
        <taxon>Magnoliopsida</taxon>
        <taxon>eudicotyledons</taxon>
        <taxon>Gunneridae</taxon>
        <taxon>Pentapetalae</taxon>
        <taxon>asterids</taxon>
        <taxon>lamiids</taxon>
        <taxon>Solanales</taxon>
        <taxon>Solanaceae</taxon>
        <taxon>Solanoideae</taxon>
        <taxon>Datureae</taxon>
        <taxon>Datura</taxon>
    </lineage>
</organism>
<comment type="caution">
    <text evidence="1">The sequence shown here is derived from an EMBL/GenBank/DDBJ whole genome shotgun (WGS) entry which is preliminary data.</text>
</comment>
<sequence>EVSSPNISNHKFLQGTFHLSSSSTLRALFSKFLDPQAVGRNSSFRVGVLAHPDLTTICHHRIKSSSLFESISPFSQGIWDPRWLRVSPSPQWDHVGVLVSSEYPPELMSDITPVMLLTL</sequence>